<evidence type="ECO:0000259" key="8">
    <source>
        <dbReference type="Pfam" id="PF02771"/>
    </source>
</evidence>
<dbReference type="InterPro" id="IPR006091">
    <property type="entry name" value="Acyl-CoA_Oxase/DH_mid-dom"/>
</dbReference>
<evidence type="ECO:0000256" key="2">
    <source>
        <dbReference type="ARBA" id="ARBA00009347"/>
    </source>
</evidence>
<comment type="caution">
    <text evidence="9">The sequence shown here is derived from an EMBL/GenBank/DDBJ whole genome shotgun (WGS) entry which is preliminary data.</text>
</comment>
<keyword evidence="3 5" id="KW-0285">Flavoprotein</keyword>
<dbReference type="Pfam" id="PF02770">
    <property type="entry name" value="Acyl-CoA_dh_M"/>
    <property type="match status" value="1"/>
</dbReference>
<dbReference type="OrthoDB" id="9802447at2"/>
<dbReference type="InterPro" id="IPR013786">
    <property type="entry name" value="AcylCoA_DH/ox_N"/>
</dbReference>
<dbReference type="RefSeq" id="WP_106196404.1">
    <property type="nucleotide sequence ID" value="NZ_PVTF01000021.1"/>
</dbReference>
<dbReference type="GO" id="GO:0050660">
    <property type="term" value="F:flavin adenine dinucleotide binding"/>
    <property type="evidence" value="ECO:0007669"/>
    <property type="project" value="InterPro"/>
</dbReference>
<evidence type="ECO:0000256" key="4">
    <source>
        <dbReference type="ARBA" id="ARBA00022827"/>
    </source>
</evidence>
<comment type="similarity">
    <text evidence="2 5">Belongs to the acyl-CoA dehydrogenase family.</text>
</comment>
<dbReference type="InterPro" id="IPR037069">
    <property type="entry name" value="AcylCoA_DH/ox_N_sf"/>
</dbReference>
<evidence type="ECO:0000313" key="9">
    <source>
        <dbReference type="EMBL" id="PRY32492.1"/>
    </source>
</evidence>
<dbReference type="PANTHER" id="PTHR43884">
    <property type="entry name" value="ACYL-COA DEHYDROGENASE"/>
    <property type="match status" value="1"/>
</dbReference>
<dbReference type="Proteomes" id="UP000239494">
    <property type="component" value="Unassembled WGS sequence"/>
</dbReference>
<dbReference type="InterPro" id="IPR009100">
    <property type="entry name" value="AcylCoA_DH/oxidase_NM_dom_sf"/>
</dbReference>
<dbReference type="CDD" id="cd00567">
    <property type="entry name" value="ACAD"/>
    <property type="match status" value="1"/>
</dbReference>
<accession>A0A2T0SGG0</accession>
<dbReference type="Pfam" id="PF00441">
    <property type="entry name" value="Acyl-CoA_dh_1"/>
    <property type="match status" value="1"/>
</dbReference>
<feature type="domain" description="Acyl-CoA dehydrogenase/oxidase C-terminal" evidence="6">
    <location>
        <begin position="227"/>
        <end position="370"/>
    </location>
</feature>
<protein>
    <submittedName>
        <fullName evidence="9">Methoxymalonate biosynthesis protein</fullName>
    </submittedName>
</protein>
<reference evidence="9 10" key="1">
    <citation type="submission" date="2018-03" db="EMBL/GenBank/DDBJ databases">
        <title>Genomic Encyclopedia of Archaeal and Bacterial Type Strains, Phase II (KMG-II): from individual species to whole genera.</title>
        <authorList>
            <person name="Goeker M."/>
        </authorList>
    </citation>
    <scope>NUCLEOTIDE SEQUENCE [LARGE SCALE GENOMIC DNA]</scope>
    <source>
        <strain evidence="9 10">DSM 44720</strain>
    </source>
</reference>
<dbReference type="Gene3D" id="1.20.140.10">
    <property type="entry name" value="Butyryl-CoA Dehydrogenase, subunit A, domain 3"/>
    <property type="match status" value="1"/>
</dbReference>
<feature type="domain" description="Acyl-CoA dehydrogenase/oxidase N-terminal" evidence="8">
    <location>
        <begin position="20"/>
        <end position="115"/>
    </location>
</feature>
<organism evidence="9 10">
    <name type="scientific">Umezawaea tangerina</name>
    <dbReference type="NCBI Taxonomy" id="84725"/>
    <lineage>
        <taxon>Bacteria</taxon>
        <taxon>Bacillati</taxon>
        <taxon>Actinomycetota</taxon>
        <taxon>Actinomycetes</taxon>
        <taxon>Pseudonocardiales</taxon>
        <taxon>Pseudonocardiaceae</taxon>
        <taxon>Umezawaea</taxon>
    </lineage>
</organism>
<dbReference type="AlphaFoldDB" id="A0A2T0SGG0"/>
<dbReference type="GO" id="GO:0046359">
    <property type="term" value="P:butyrate catabolic process"/>
    <property type="evidence" value="ECO:0007669"/>
    <property type="project" value="TreeGrafter"/>
</dbReference>
<dbReference type="GO" id="GO:0003995">
    <property type="term" value="F:acyl-CoA dehydrogenase activity"/>
    <property type="evidence" value="ECO:0007669"/>
    <property type="project" value="TreeGrafter"/>
</dbReference>
<dbReference type="InterPro" id="IPR009075">
    <property type="entry name" value="AcylCo_DH/oxidase_C"/>
</dbReference>
<evidence type="ECO:0000259" key="7">
    <source>
        <dbReference type="Pfam" id="PF02770"/>
    </source>
</evidence>
<keyword evidence="5" id="KW-0560">Oxidoreductase</keyword>
<dbReference type="PANTHER" id="PTHR43884:SF12">
    <property type="entry name" value="ISOVALERYL-COA DEHYDROGENASE, MITOCHONDRIAL-RELATED"/>
    <property type="match status" value="1"/>
</dbReference>
<evidence type="ECO:0000256" key="1">
    <source>
        <dbReference type="ARBA" id="ARBA00001974"/>
    </source>
</evidence>
<dbReference type="SUPFAM" id="SSF47203">
    <property type="entry name" value="Acyl-CoA dehydrogenase C-terminal domain-like"/>
    <property type="match status" value="1"/>
</dbReference>
<dbReference type="EMBL" id="PVTF01000021">
    <property type="protein sequence ID" value="PRY32492.1"/>
    <property type="molecule type" value="Genomic_DNA"/>
</dbReference>
<dbReference type="InterPro" id="IPR036250">
    <property type="entry name" value="AcylCo_DH-like_C"/>
</dbReference>
<proteinExistence type="inferred from homology"/>
<evidence type="ECO:0000256" key="3">
    <source>
        <dbReference type="ARBA" id="ARBA00022630"/>
    </source>
</evidence>
<sequence length="378" mass="38890">MGVTTAVTGSPAERAAELAELVGDRAGAWDRAGLLPPDLLRGLGADGLLCAEVPVEHGGLGWTSLDNGELTAATGALCSSLRSVQTSQGMAAWTVQRLAGPAQRGEYLRRLTGGELAAVGFSEPHAGSDLMSMSTTVRPDGDSVVVDGHKVWVTAAHYADLLVVFGRYTEGGGAVVVVPVGTPGVRIERVADPLGCRAAGHAAVVLDSVRVPASAVLGAGAGLGLLVSSALAYGRKSVAWGCVGILRACRDAAARHAATREQFGRPLAEHQLVARHLATLVTGEQVATRLCEHASRCWDSGSPESVIATLLAKNESARRAAEGAAAAVQVLASAGAQDGHVVARAFRDAKLMEIIEGSTEMCELLLAEHVVRGVRGSR</sequence>
<evidence type="ECO:0000256" key="5">
    <source>
        <dbReference type="RuleBase" id="RU362125"/>
    </source>
</evidence>
<dbReference type="Gene3D" id="1.10.540.10">
    <property type="entry name" value="Acyl-CoA dehydrogenase/oxidase, N-terminal domain"/>
    <property type="match status" value="1"/>
</dbReference>
<keyword evidence="4 5" id="KW-0274">FAD</keyword>
<comment type="cofactor">
    <cofactor evidence="1 5">
        <name>FAD</name>
        <dbReference type="ChEBI" id="CHEBI:57692"/>
    </cofactor>
</comment>
<keyword evidence="10" id="KW-1185">Reference proteome</keyword>
<evidence type="ECO:0000313" key="10">
    <source>
        <dbReference type="Proteomes" id="UP000239494"/>
    </source>
</evidence>
<feature type="domain" description="Acyl-CoA oxidase/dehydrogenase middle" evidence="7">
    <location>
        <begin position="118"/>
        <end position="209"/>
    </location>
</feature>
<dbReference type="Gene3D" id="2.40.110.10">
    <property type="entry name" value="Butyryl-CoA Dehydrogenase, subunit A, domain 2"/>
    <property type="match status" value="1"/>
</dbReference>
<dbReference type="SUPFAM" id="SSF56645">
    <property type="entry name" value="Acyl-CoA dehydrogenase NM domain-like"/>
    <property type="match status" value="1"/>
</dbReference>
<gene>
    <name evidence="9" type="ORF">CLV43_12189</name>
</gene>
<name>A0A2T0SGG0_9PSEU</name>
<dbReference type="Pfam" id="PF02771">
    <property type="entry name" value="Acyl-CoA_dh_N"/>
    <property type="match status" value="1"/>
</dbReference>
<evidence type="ECO:0000259" key="6">
    <source>
        <dbReference type="Pfam" id="PF00441"/>
    </source>
</evidence>
<dbReference type="GO" id="GO:0033539">
    <property type="term" value="P:fatty acid beta-oxidation using acyl-CoA dehydrogenase"/>
    <property type="evidence" value="ECO:0007669"/>
    <property type="project" value="TreeGrafter"/>
</dbReference>
<dbReference type="InterPro" id="IPR046373">
    <property type="entry name" value="Acyl-CoA_Oxase/DH_mid-dom_sf"/>
</dbReference>